<gene>
    <name evidence="2" type="ORF">TrCOL_g5301</name>
</gene>
<proteinExistence type="predicted"/>
<keyword evidence="3" id="KW-1185">Reference proteome</keyword>
<dbReference type="AlphaFoldDB" id="A0A9W7LDJ5"/>
<comment type="caution">
    <text evidence="2">The sequence shown here is derived from an EMBL/GenBank/DDBJ whole genome shotgun (WGS) entry which is preliminary data.</text>
</comment>
<name>A0A9W7LDJ5_9STRA</name>
<reference evidence="3" key="1">
    <citation type="journal article" date="2023" name="Commun. Biol.">
        <title>Genome analysis of Parmales, the sister group of diatoms, reveals the evolutionary specialization of diatoms from phago-mixotrophs to photoautotrophs.</title>
        <authorList>
            <person name="Ban H."/>
            <person name="Sato S."/>
            <person name="Yoshikawa S."/>
            <person name="Yamada K."/>
            <person name="Nakamura Y."/>
            <person name="Ichinomiya M."/>
            <person name="Sato N."/>
            <person name="Blanc-Mathieu R."/>
            <person name="Endo H."/>
            <person name="Kuwata A."/>
            <person name="Ogata H."/>
        </authorList>
    </citation>
    <scope>NUCLEOTIDE SEQUENCE [LARGE SCALE GENOMIC DNA]</scope>
</reference>
<dbReference type="Proteomes" id="UP001165065">
    <property type="component" value="Unassembled WGS sequence"/>
</dbReference>
<evidence type="ECO:0000313" key="2">
    <source>
        <dbReference type="EMBL" id="GMI47125.1"/>
    </source>
</evidence>
<keyword evidence="1" id="KW-0732">Signal</keyword>
<evidence type="ECO:0000313" key="3">
    <source>
        <dbReference type="Proteomes" id="UP001165065"/>
    </source>
</evidence>
<organism evidence="2 3">
    <name type="scientific">Triparma columacea</name>
    <dbReference type="NCBI Taxonomy" id="722753"/>
    <lineage>
        <taxon>Eukaryota</taxon>
        <taxon>Sar</taxon>
        <taxon>Stramenopiles</taxon>
        <taxon>Ochrophyta</taxon>
        <taxon>Bolidophyceae</taxon>
        <taxon>Parmales</taxon>
        <taxon>Triparmaceae</taxon>
        <taxon>Triparma</taxon>
    </lineage>
</organism>
<dbReference type="EMBL" id="BRYA01000331">
    <property type="protein sequence ID" value="GMI47125.1"/>
    <property type="molecule type" value="Genomic_DNA"/>
</dbReference>
<dbReference type="OrthoDB" id="10314678at2759"/>
<accession>A0A9W7LDJ5</accession>
<protein>
    <submittedName>
        <fullName evidence="2">Uncharacterized protein</fullName>
    </submittedName>
</protein>
<feature type="signal peptide" evidence="1">
    <location>
        <begin position="1"/>
        <end position="23"/>
    </location>
</feature>
<feature type="chain" id="PRO_5040885663" evidence="1">
    <location>
        <begin position="24"/>
        <end position="135"/>
    </location>
</feature>
<evidence type="ECO:0000256" key="1">
    <source>
        <dbReference type="SAM" id="SignalP"/>
    </source>
</evidence>
<sequence length="135" mass="14420">MMMTINTLTMIIIFVSMFLNVDAFVVIKTGGGLRPKDKAGPRVASFPQRAETYLRATKERGQFAQAEASLLVGVRGGERAEPQDLTRLRKETNAKSLPCYTIVNGHAILMGAGGRGVEGRFPGGVGGGGGLHWDT</sequence>